<reference evidence="5" key="1">
    <citation type="journal article" date="2019" name="Int. J. Syst. Evol. Microbiol.">
        <title>The Global Catalogue of Microorganisms (GCM) 10K type strain sequencing project: providing services to taxonomists for standard genome sequencing and annotation.</title>
        <authorList>
            <consortium name="The Broad Institute Genomics Platform"/>
            <consortium name="The Broad Institute Genome Sequencing Center for Infectious Disease"/>
            <person name="Wu L."/>
            <person name="Ma J."/>
        </authorList>
    </citation>
    <scope>NUCLEOTIDE SEQUENCE [LARGE SCALE GENOMIC DNA]</scope>
    <source>
        <strain evidence="5">CGMCC 1.10131</strain>
    </source>
</reference>
<keyword evidence="5" id="KW-1185">Reference proteome</keyword>
<comment type="caution">
    <text evidence="4">The sequence shown here is derived from an EMBL/GenBank/DDBJ whole genome shotgun (WGS) entry which is preliminary data.</text>
</comment>
<dbReference type="InterPro" id="IPR036291">
    <property type="entry name" value="NAD(P)-bd_dom_sf"/>
</dbReference>
<name>A0ABQ1I4Z8_9ALTE</name>
<dbReference type="Pfam" id="PF08338">
    <property type="entry name" value="DUF1731"/>
    <property type="match status" value="1"/>
</dbReference>
<comment type="similarity">
    <text evidence="1">Belongs to the NAD(P)-dependent epimerase/dehydratase family. SDR39U1 subfamily.</text>
</comment>
<evidence type="ECO:0000313" key="5">
    <source>
        <dbReference type="Proteomes" id="UP000651977"/>
    </source>
</evidence>
<evidence type="ECO:0000313" key="4">
    <source>
        <dbReference type="EMBL" id="GGB09530.1"/>
    </source>
</evidence>
<dbReference type="InterPro" id="IPR001509">
    <property type="entry name" value="Epimerase_deHydtase"/>
</dbReference>
<evidence type="ECO:0000256" key="1">
    <source>
        <dbReference type="ARBA" id="ARBA00009353"/>
    </source>
</evidence>
<dbReference type="PANTHER" id="PTHR11092">
    <property type="entry name" value="SUGAR NUCLEOTIDE EPIMERASE RELATED"/>
    <property type="match status" value="1"/>
</dbReference>
<dbReference type="InterPro" id="IPR010099">
    <property type="entry name" value="SDR39U1"/>
</dbReference>
<feature type="domain" description="NAD-dependent epimerase/dehydratase" evidence="2">
    <location>
        <begin position="3"/>
        <end position="223"/>
    </location>
</feature>
<sequence>MKILLTGGTGFIGSRLVKHLQFNHQLTVLSRTPVKAYQKLGHNLLAIPSLNDINNLNDYDAVINLAGEPIANKRWSKQQKQKICDSRWQLTSQLSTLFAQSEQAPATFISGSAIGYYGEQGQQEVDESKRISDSSFPHQVCHKWEQLALQAASEQTRVCLLRTGIVIGIEGGALAKMLPAFRLGLGGPIGDGQQQMSWIHISDMVDAIIYLLNNKHCQGVYNLTSPQPVSNLEFSQTLAHQLNRPCLMRTPAWLLNSALGEMASLITGGQKVLPTRLLNDGFSFRFTKLEHALKEILLRN</sequence>
<dbReference type="CDD" id="cd05242">
    <property type="entry name" value="SDR_a8"/>
    <property type="match status" value="1"/>
</dbReference>
<protein>
    <submittedName>
        <fullName evidence="4">Epimerase</fullName>
    </submittedName>
</protein>
<dbReference type="Gene3D" id="3.40.50.720">
    <property type="entry name" value="NAD(P)-binding Rossmann-like Domain"/>
    <property type="match status" value="1"/>
</dbReference>
<dbReference type="InterPro" id="IPR013549">
    <property type="entry name" value="DUF1731"/>
</dbReference>
<accession>A0ABQ1I4Z8</accession>
<gene>
    <name evidence="4" type="ORF">GCM10007414_23640</name>
</gene>
<dbReference type="Proteomes" id="UP000651977">
    <property type="component" value="Unassembled WGS sequence"/>
</dbReference>
<dbReference type="PANTHER" id="PTHR11092:SF0">
    <property type="entry name" value="EPIMERASE FAMILY PROTEIN SDR39U1"/>
    <property type="match status" value="1"/>
</dbReference>
<proteinExistence type="inferred from homology"/>
<evidence type="ECO:0000259" key="2">
    <source>
        <dbReference type="Pfam" id="PF01370"/>
    </source>
</evidence>
<evidence type="ECO:0000259" key="3">
    <source>
        <dbReference type="Pfam" id="PF08338"/>
    </source>
</evidence>
<dbReference type="RefSeq" id="WP_055734719.1">
    <property type="nucleotide sequence ID" value="NZ_BMDY01000013.1"/>
</dbReference>
<feature type="domain" description="DUF1731" evidence="3">
    <location>
        <begin position="250"/>
        <end position="296"/>
    </location>
</feature>
<dbReference type="Pfam" id="PF01370">
    <property type="entry name" value="Epimerase"/>
    <property type="match status" value="1"/>
</dbReference>
<dbReference type="SUPFAM" id="SSF51735">
    <property type="entry name" value="NAD(P)-binding Rossmann-fold domains"/>
    <property type="match status" value="1"/>
</dbReference>
<dbReference type="EMBL" id="BMDY01000013">
    <property type="protein sequence ID" value="GGB09530.1"/>
    <property type="molecule type" value="Genomic_DNA"/>
</dbReference>
<organism evidence="4 5">
    <name type="scientific">Agarivorans gilvus</name>
    <dbReference type="NCBI Taxonomy" id="680279"/>
    <lineage>
        <taxon>Bacteria</taxon>
        <taxon>Pseudomonadati</taxon>
        <taxon>Pseudomonadota</taxon>
        <taxon>Gammaproteobacteria</taxon>
        <taxon>Alteromonadales</taxon>
        <taxon>Alteromonadaceae</taxon>
        <taxon>Agarivorans</taxon>
    </lineage>
</organism>
<dbReference type="NCBIfam" id="TIGR01777">
    <property type="entry name" value="yfcH"/>
    <property type="match status" value="1"/>
</dbReference>